<feature type="region of interest" description="Disordered" evidence="1">
    <location>
        <begin position="49"/>
        <end position="93"/>
    </location>
</feature>
<protein>
    <submittedName>
        <fullName evidence="2">YlbD family protein</fullName>
    </submittedName>
</protein>
<dbReference type="InterPro" id="IPR025953">
    <property type="entry name" value="YlbD_coat"/>
</dbReference>
<dbReference type="Pfam" id="PF14071">
    <property type="entry name" value="YlbD_coat"/>
    <property type="match status" value="1"/>
</dbReference>
<feature type="compositionally biased region" description="Polar residues" evidence="1">
    <location>
        <begin position="71"/>
        <end position="88"/>
    </location>
</feature>
<name>A0ABU9VJA5_9BACI</name>
<evidence type="ECO:0000313" key="2">
    <source>
        <dbReference type="EMBL" id="MEN0643964.1"/>
    </source>
</evidence>
<organism evidence="2 3">
    <name type="scientific">Alkalicoccobacillus gibsonii</name>
    <dbReference type="NCBI Taxonomy" id="79881"/>
    <lineage>
        <taxon>Bacteria</taxon>
        <taxon>Bacillati</taxon>
        <taxon>Bacillota</taxon>
        <taxon>Bacilli</taxon>
        <taxon>Bacillales</taxon>
        <taxon>Bacillaceae</taxon>
        <taxon>Alkalicoccobacillus</taxon>
    </lineage>
</organism>
<dbReference type="EMBL" id="JBCITK010000001">
    <property type="protein sequence ID" value="MEN0643964.1"/>
    <property type="molecule type" value="Genomic_DNA"/>
</dbReference>
<proteinExistence type="predicted"/>
<feature type="region of interest" description="Disordered" evidence="1">
    <location>
        <begin position="127"/>
        <end position="148"/>
    </location>
</feature>
<sequence>MESSHELHPSVKDFKAFVREHPMIMNDVRLGQKSLQSFYEEWSILGSDHSQWQPYKSPESYEEPIHDETKTQQQANESSQQTDPSTASEFMGQIMGMVKKMNVQDLQNHLAQFSSVLGNVQTLIQGFQRTEDQEQRSSSDQPFSFRRD</sequence>
<dbReference type="Proteomes" id="UP001418796">
    <property type="component" value="Unassembled WGS sequence"/>
</dbReference>
<dbReference type="RefSeq" id="WP_343130757.1">
    <property type="nucleotide sequence ID" value="NZ_JBCITK010000001.1"/>
</dbReference>
<evidence type="ECO:0000256" key="1">
    <source>
        <dbReference type="SAM" id="MobiDB-lite"/>
    </source>
</evidence>
<reference evidence="2 3" key="1">
    <citation type="submission" date="2024-03" db="EMBL/GenBank/DDBJ databases">
        <title>Bacilli Hybrid Assemblies.</title>
        <authorList>
            <person name="Kovac J."/>
        </authorList>
    </citation>
    <scope>NUCLEOTIDE SEQUENCE [LARGE SCALE GENOMIC DNA]</scope>
    <source>
        <strain evidence="2 3">FSL R7-0666</strain>
    </source>
</reference>
<dbReference type="SUPFAM" id="SSF101082">
    <property type="entry name" value="Typo IV secretion system protein TraC"/>
    <property type="match status" value="1"/>
</dbReference>
<evidence type="ECO:0000313" key="3">
    <source>
        <dbReference type="Proteomes" id="UP001418796"/>
    </source>
</evidence>
<gene>
    <name evidence="2" type="ORF">MKY91_12450</name>
</gene>
<keyword evidence="3" id="KW-1185">Reference proteome</keyword>
<accession>A0ABU9VJA5</accession>
<comment type="caution">
    <text evidence="2">The sequence shown here is derived from an EMBL/GenBank/DDBJ whole genome shotgun (WGS) entry which is preliminary data.</text>
</comment>